<evidence type="ECO:0000313" key="2">
    <source>
        <dbReference type="Proteomes" id="UP001290462"/>
    </source>
</evidence>
<dbReference type="EMBL" id="JAVBVO010000003">
    <property type="protein sequence ID" value="MDZ5759562.1"/>
    <property type="molecule type" value="Genomic_DNA"/>
</dbReference>
<dbReference type="RefSeq" id="WP_201730296.1">
    <property type="nucleotide sequence ID" value="NZ_CAJGUR010000008.1"/>
</dbReference>
<evidence type="ECO:0000313" key="1">
    <source>
        <dbReference type="EMBL" id="MDZ5759562.1"/>
    </source>
</evidence>
<protein>
    <recommendedName>
        <fullName evidence="3">WxL domain-containing protein</fullName>
    </recommendedName>
</protein>
<organism evidence="1 2">
    <name type="scientific">Carnobacterium maltaromaticum</name>
    <name type="common">Carnobacterium piscicola</name>
    <dbReference type="NCBI Taxonomy" id="2751"/>
    <lineage>
        <taxon>Bacteria</taxon>
        <taxon>Bacillati</taxon>
        <taxon>Bacillota</taxon>
        <taxon>Bacilli</taxon>
        <taxon>Lactobacillales</taxon>
        <taxon>Carnobacteriaceae</taxon>
        <taxon>Carnobacterium</taxon>
    </lineage>
</organism>
<dbReference type="AlphaFoldDB" id="A0AAW9JSQ7"/>
<accession>A0AAW9JSQ7</accession>
<comment type="caution">
    <text evidence="1">The sequence shown here is derived from an EMBL/GenBank/DDBJ whole genome shotgun (WGS) entry which is preliminary data.</text>
</comment>
<evidence type="ECO:0008006" key="3">
    <source>
        <dbReference type="Google" id="ProtNLM"/>
    </source>
</evidence>
<sequence length="447" mass="50062">MKKFSVFCCLLFVLFGVEGRALVGAITNEEETSENHMNESLNEGIEKHEEQLIEGEIDLVPEIQPTEELPSKNTRDVYDDVNAEGVAKKNSKTLIENALNSSYKKEKLGYQLGSIVSWILSAELTHIGSDMLGDATNLKYTGNTTVSEKISTLLADGTIRLEVNPSTKVASLTRVKNKISVLESGSGLSYSYSASYSYSTWKYVVWWNRVEDRFGTINAVAKLSNIALELPPNLIVDAINPLTELEQDSSVTDLPEDYVMVSQQMVGGSLSYEWSVKPDTSKVGAQTAKVKVTNTLGDYKNTIEVMVPIMIIEKGHLSIEVPENLEFKDYQISNTDTIIERKNTDWGVVIEDSRHNSNKEKEGWNLTAKARTSESGLENYLVFIDEEGTEHSLLEAAPIFTRLEHIENTVIKWPKNKGMLLKIPKKNDLRPNKQYQTTIIWNVNEGP</sequence>
<proteinExistence type="predicted"/>
<name>A0AAW9JSQ7_CARML</name>
<reference evidence="1" key="1">
    <citation type="submission" date="2023-08" db="EMBL/GenBank/DDBJ databases">
        <title>Genomic characterization of piscicolin 126 produced by Carnobacterium maltaromaticum CM22 strain isolated from salmon (Salmo salar).</title>
        <authorList>
            <person name="Gonzalez-Gragera E."/>
            <person name="Garcia-Lopez J.D."/>
            <person name="Teso-Perez C."/>
            <person name="Gimenez-Hernandez I."/>
            <person name="Peralta-Sanchez J.M."/>
            <person name="Valdivia E."/>
            <person name="Montalban-Lopez M."/>
            <person name="Martin-Platero A.M."/>
            <person name="Banos A."/>
            <person name="Martinez-Bueno M."/>
        </authorList>
    </citation>
    <scope>NUCLEOTIDE SEQUENCE</scope>
    <source>
        <strain evidence="1">CM22</strain>
    </source>
</reference>
<dbReference type="Proteomes" id="UP001290462">
    <property type="component" value="Unassembled WGS sequence"/>
</dbReference>
<gene>
    <name evidence="1" type="ORF">RAK27_12935</name>
</gene>